<proteinExistence type="predicted"/>
<feature type="transmembrane region" description="Helical" evidence="7">
    <location>
        <begin position="264"/>
        <end position="289"/>
    </location>
</feature>
<dbReference type="CDD" id="cd06173">
    <property type="entry name" value="MFS_MefA_like"/>
    <property type="match status" value="1"/>
</dbReference>
<keyword evidence="2" id="KW-0813">Transport</keyword>
<evidence type="ECO:0000256" key="7">
    <source>
        <dbReference type="SAM" id="Phobius"/>
    </source>
</evidence>
<evidence type="ECO:0000256" key="6">
    <source>
        <dbReference type="ARBA" id="ARBA00023136"/>
    </source>
</evidence>
<feature type="transmembrane region" description="Helical" evidence="7">
    <location>
        <begin position="364"/>
        <end position="385"/>
    </location>
</feature>
<organism evidence="8">
    <name type="scientific">marine metagenome</name>
    <dbReference type="NCBI Taxonomy" id="408172"/>
    <lineage>
        <taxon>unclassified sequences</taxon>
        <taxon>metagenomes</taxon>
        <taxon>ecological metagenomes</taxon>
    </lineage>
</organism>
<evidence type="ECO:0000256" key="1">
    <source>
        <dbReference type="ARBA" id="ARBA00004651"/>
    </source>
</evidence>
<feature type="transmembrane region" description="Helical" evidence="7">
    <location>
        <begin position="53"/>
        <end position="74"/>
    </location>
</feature>
<reference evidence="8" key="1">
    <citation type="submission" date="2018-05" db="EMBL/GenBank/DDBJ databases">
        <authorList>
            <person name="Lanie J.A."/>
            <person name="Ng W.-L."/>
            <person name="Kazmierczak K.M."/>
            <person name="Andrzejewski T.M."/>
            <person name="Davidsen T.M."/>
            <person name="Wayne K.J."/>
            <person name="Tettelin H."/>
            <person name="Glass J.I."/>
            <person name="Rusch D."/>
            <person name="Podicherti R."/>
            <person name="Tsui H.-C.T."/>
            <person name="Winkler M.E."/>
        </authorList>
    </citation>
    <scope>NUCLEOTIDE SEQUENCE</scope>
</reference>
<feature type="transmembrane region" description="Helical" evidence="7">
    <location>
        <begin position="296"/>
        <end position="317"/>
    </location>
</feature>
<evidence type="ECO:0000313" key="8">
    <source>
        <dbReference type="EMBL" id="SVA18943.1"/>
    </source>
</evidence>
<keyword evidence="5 7" id="KW-1133">Transmembrane helix</keyword>
<evidence type="ECO:0000256" key="3">
    <source>
        <dbReference type="ARBA" id="ARBA00022475"/>
    </source>
</evidence>
<gene>
    <name evidence="8" type="ORF">METZ01_LOCUS71797</name>
</gene>
<dbReference type="Gene3D" id="1.20.1250.20">
    <property type="entry name" value="MFS general substrate transporter like domains"/>
    <property type="match status" value="1"/>
</dbReference>
<accession>A0A381TXR2</accession>
<feature type="transmembrane region" description="Helical" evidence="7">
    <location>
        <begin position="323"/>
        <end position="343"/>
    </location>
</feature>
<sequence length="422" mass="45629">MRNTEDSPNIKPWSAFRFPNFRMLWVSGLCASVTMQIRLLGFGVWLYEETGSGIQLGLLGLVQLAVQMPASLFGGAFADQFDRKKLIAITQCFSFFLIALATILLITDSLKPWHIYAMVAILGVTSTMGGPARSAITANVVPTSHLLHAVTSNTATYQISSILTPLLFSVAYKLVGLPAVFLIGVCFSLPASIIPLFINANYGTDGSDKPSEGSMTSRLWEGFTFVRNHPILPGLYIMDVGVTVVSFYREIMPLIVDKLFKQGAWAIGPLSAANSLGGVCGSFLVLFLAKYRSKGMLVLYATGVYSLLLFGFGSIQFLNVHPLFLLLIGGGIISGLGATDAIGMTTRQTTVQLTTPDHMRGRAVSFHSFCAMAANNIGTFEVGFMSERIGAGNTMLLGGTVSVCVVLLVWRLITGLRNYRYP</sequence>
<dbReference type="InterPro" id="IPR010290">
    <property type="entry name" value="TM_effector"/>
</dbReference>
<name>A0A381TXR2_9ZZZZ</name>
<evidence type="ECO:0008006" key="9">
    <source>
        <dbReference type="Google" id="ProtNLM"/>
    </source>
</evidence>
<evidence type="ECO:0000256" key="5">
    <source>
        <dbReference type="ARBA" id="ARBA00022989"/>
    </source>
</evidence>
<evidence type="ECO:0000256" key="4">
    <source>
        <dbReference type="ARBA" id="ARBA00022692"/>
    </source>
</evidence>
<feature type="transmembrane region" description="Helical" evidence="7">
    <location>
        <begin position="391"/>
        <end position="413"/>
    </location>
</feature>
<keyword evidence="3" id="KW-1003">Cell membrane</keyword>
<dbReference type="EMBL" id="UINC01005081">
    <property type="protein sequence ID" value="SVA18943.1"/>
    <property type="molecule type" value="Genomic_DNA"/>
</dbReference>
<evidence type="ECO:0000256" key="2">
    <source>
        <dbReference type="ARBA" id="ARBA00022448"/>
    </source>
</evidence>
<feature type="transmembrane region" description="Helical" evidence="7">
    <location>
        <begin position="86"/>
        <end position="107"/>
    </location>
</feature>
<keyword evidence="4 7" id="KW-0812">Transmembrane</keyword>
<protein>
    <recommendedName>
        <fullName evidence="9">Major facilitator superfamily (MFS) profile domain-containing protein</fullName>
    </recommendedName>
</protein>
<dbReference type="PANTHER" id="PTHR23513:SF6">
    <property type="entry name" value="MAJOR FACILITATOR SUPERFAMILY ASSOCIATED DOMAIN-CONTAINING PROTEIN"/>
    <property type="match status" value="1"/>
</dbReference>
<dbReference type="SUPFAM" id="SSF103473">
    <property type="entry name" value="MFS general substrate transporter"/>
    <property type="match status" value="1"/>
</dbReference>
<keyword evidence="6 7" id="KW-0472">Membrane</keyword>
<dbReference type="Pfam" id="PF05977">
    <property type="entry name" value="MFS_3"/>
    <property type="match status" value="1"/>
</dbReference>
<dbReference type="PANTHER" id="PTHR23513">
    <property type="entry name" value="INTEGRAL MEMBRANE EFFLUX PROTEIN-RELATED"/>
    <property type="match status" value="1"/>
</dbReference>
<feature type="transmembrane region" description="Helical" evidence="7">
    <location>
        <begin position="21"/>
        <end position="47"/>
    </location>
</feature>
<comment type="subcellular location">
    <subcellularLocation>
        <location evidence="1">Cell membrane</location>
        <topology evidence="1">Multi-pass membrane protein</topology>
    </subcellularLocation>
</comment>
<dbReference type="InterPro" id="IPR036259">
    <property type="entry name" value="MFS_trans_sf"/>
</dbReference>
<dbReference type="GO" id="GO:0005886">
    <property type="term" value="C:plasma membrane"/>
    <property type="evidence" value="ECO:0007669"/>
    <property type="project" value="UniProtKB-SubCell"/>
</dbReference>
<dbReference type="AlphaFoldDB" id="A0A381TXR2"/>
<feature type="transmembrane region" description="Helical" evidence="7">
    <location>
        <begin position="174"/>
        <end position="198"/>
    </location>
</feature>